<dbReference type="EMBL" id="WNWR01000256">
    <property type="protein sequence ID" value="KAE9986548.1"/>
    <property type="molecule type" value="Genomic_DNA"/>
</dbReference>
<evidence type="ECO:0000313" key="4">
    <source>
        <dbReference type="Proteomes" id="UP000447873"/>
    </source>
</evidence>
<evidence type="ECO:0000313" key="2">
    <source>
        <dbReference type="EMBL" id="KAE9976070.1"/>
    </source>
</evidence>
<dbReference type="Proteomes" id="UP000447873">
    <property type="component" value="Unassembled WGS sequence"/>
</dbReference>
<dbReference type="AlphaFoldDB" id="A0A8H3VF60"/>
<dbReference type="EMBL" id="WNWS01000181">
    <property type="protein sequence ID" value="KAE9976070.1"/>
    <property type="molecule type" value="Genomic_DNA"/>
</dbReference>
<gene>
    <name evidence="3" type="ORF">EG327_004253</name>
    <name evidence="2" type="ORF">EG328_002841</name>
</gene>
<comment type="caution">
    <text evidence="3">The sequence shown here is derived from an EMBL/GenBank/DDBJ whole genome shotgun (WGS) entry which is preliminary data.</text>
</comment>
<feature type="region of interest" description="Disordered" evidence="1">
    <location>
        <begin position="16"/>
        <end position="35"/>
    </location>
</feature>
<name>A0A8H3VF60_VENIN</name>
<dbReference type="Proteomes" id="UP000490939">
    <property type="component" value="Unassembled WGS sequence"/>
</dbReference>
<sequence>MASPVASLSEVQHSFQTKKRTLQRQSNVSGDPIGRRAENHGVDVLFFRAEFMTGGGLAFFPSSVSLENSTLVRIENPAVCVQHGALEVGALYISWDELDLATIKLLGQGFTQAVDYDIVKLSTIAYYDGDFYQDCVMVMLVGHPSDGLAERLAIGHMLKSFWDSEPRLTKEIVLG</sequence>
<keyword evidence="5" id="KW-1185">Reference proteome</keyword>
<evidence type="ECO:0000313" key="3">
    <source>
        <dbReference type="EMBL" id="KAE9986548.1"/>
    </source>
</evidence>
<protein>
    <submittedName>
        <fullName evidence="3">Uncharacterized protein</fullName>
    </submittedName>
</protein>
<accession>A0A8H3VF60</accession>
<evidence type="ECO:0000256" key="1">
    <source>
        <dbReference type="SAM" id="MobiDB-lite"/>
    </source>
</evidence>
<reference evidence="3 5" key="1">
    <citation type="submission" date="2019-07" db="EMBL/GenBank/DDBJ databases">
        <title>Venturia inaequalis Genome Resource.</title>
        <authorList>
            <person name="Lichtner F.J."/>
        </authorList>
    </citation>
    <scope>NUCLEOTIDE SEQUENCE [LARGE SCALE GENOMIC DNA]</scope>
    <source>
        <strain evidence="2 4">120213</strain>
        <strain evidence="3 5">DMI_063113</strain>
    </source>
</reference>
<evidence type="ECO:0000313" key="5">
    <source>
        <dbReference type="Proteomes" id="UP000490939"/>
    </source>
</evidence>
<organism evidence="3 5">
    <name type="scientific">Venturia inaequalis</name>
    <name type="common">Apple scab fungus</name>
    <dbReference type="NCBI Taxonomy" id="5025"/>
    <lineage>
        <taxon>Eukaryota</taxon>
        <taxon>Fungi</taxon>
        <taxon>Dikarya</taxon>
        <taxon>Ascomycota</taxon>
        <taxon>Pezizomycotina</taxon>
        <taxon>Dothideomycetes</taxon>
        <taxon>Pleosporomycetidae</taxon>
        <taxon>Venturiales</taxon>
        <taxon>Venturiaceae</taxon>
        <taxon>Venturia</taxon>
    </lineage>
</organism>
<proteinExistence type="predicted"/>